<protein>
    <submittedName>
        <fullName evidence="2">MSP domain-containing protein</fullName>
    </submittedName>
</protein>
<organism evidence="1 2">
    <name type="scientific">Panagrolaimus sp. ES5</name>
    <dbReference type="NCBI Taxonomy" id="591445"/>
    <lineage>
        <taxon>Eukaryota</taxon>
        <taxon>Metazoa</taxon>
        <taxon>Ecdysozoa</taxon>
        <taxon>Nematoda</taxon>
        <taxon>Chromadorea</taxon>
        <taxon>Rhabditida</taxon>
        <taxon>Tylenchina</taxon>
        <taxon>Panagrolaimomorpha</taxon>
        <taxon>Panagrolaimoidea</taxon>
        <taxon>Panagrolaimidae</taxon>
        <taxon>Panagrolaimus</taxon>
    </lineage>
</organism>
<sequence length="112" mass="12666">MASRKLGAKPSDYAFNRSKSCQNDAYKKISSTEPKIKIIREKETIQVELRNTNDFPIAIRIKYASMAIVDGLLAANETKQFSVDKRLRGETMQLCYQKQGSGESWEWSTIGG</sequence>
<proteinExistence type="predicted"/>
<evidence type="ECO:0000313" key="1">
    <source>
        <dbReference type="Proteomes" id="UP000887579"/>
    </source>
</evidence>
<dbReference type="Proteomes" id="UP000887579">
    <property type="component" value="Unplaced"/>
</dbReference>
<reference evidence="2" key="1">
    <citation type="submission" date="2022-11" db="UniProtKB">
        <authorList>
            <consortium name="WormBaseParasite"/>
        </authorList>
    </citation>
    <scope>IDENTIFICATION</scope>
</reference>
<name>A0AC34FXK0_9BILA</name>
<dbReference type="WBParaSite" id="ES5_v2.g22066.t1">
    <property type="protein sequence ID" value="ES5_v2.g22066.t1"/>
    <property type="gene ID" value="ES5_v2.g22066"/>
</dbReference>
<accession>A0AC34FXK0</accession>
<evidence type="ECO:0000313" key="2">
    <source>
        <dbReference type="WBParaSite" id="ES5_v2.g22066.t1"/>
    </source>
</evidence>